<feature type="non-terminal residue" evidence="2">
    <location>
        <position position="1"/>
    </location>
</feature>
<organism evidence="2">
    <name type="scientific">uncultured Nocardioidaceae bacterium</name>
    <dbReference type="NCBI Taxonomy" id="253824"/>
    <lineage>
        <taxon>Bacteria</taxon>
        <taxon>Bacillati</taxon>
        <taxon>Actinomycetota</taxon>
        <taxon>Actinomycetes</taxon>
        <taxon>Propionibacteriales</taxon>
        <taxon>Nocardioidaceae</taxon>
        <taxon>environmental samples</taxon>
    </lineage>
</organism>
<dbReference type="AlphaFoldDB" id="A0A6J4M1D6"/>
<proteinExistence type="predicted"/>
<gene>
    <name evidence="2" type="ORF">AVDCRST_MAG29-1887</name>
</gene>
<sequence>CSRRWDTCGPRAARVPPRTRRPAR</sequence>
<evidence type="ECO:0000313" key="2">
    <source>
        <dbReference type="EMBL" id="CAA9347173.1"/>
    </source>
</evidence>
<feature type="region of interest" description="Disordered" evidence="1">
    <location>
        <begin position="1"/>
        <end position="24"/>
    </location>
</feature>
<evidence type="ECO:0000256" key="1">
    <source>
        <dbReference type="SAM" id="MobiDB-lite"/>
    </source>
</evidence>
<protein>
    <submittedName>
        <fullName evidence="2">Uncharacterized protein</fullName>
    </submittedName>
</protein>
<dbReference type="EMBL" id="CADCUG010000119">
    <property type="protein sequence ID" value="CAA9347173.1"/>
    <property type="molecule type" value="Genomic_DNA"/>
</dbReference>
<feature type="non-terminal residue" evidence="2">
    <location>
        <position position="24"/>
    </location>
</feature>
<reference evidence="2" key="1">
    <citation type="submission" date="2020-02" db="EMBL/GenBank/DDBJ databases">
        <authorList>
            <person name="Meier V. D."/>
        </authorList>
    </citation>
    <scope>NUCLEOTIDE SEQUENCE</scope>
    <source>
        <strain evidence="2">AVDCRST_MAG29</strain>
    </source>
</reference>
<accession>A0A6J4M1D6</accession>
<name>A0A6J4M1D6_9ACTN</name>